<keyword evidence="8" id="KW-0378">Hydrolase</keyword>
<dbReference type="InterPro" id="IPR045357">
    <property type="entry name" value="Aminopeptidase_N-like_N"/>
</dbReference>
<evidence type="ECO:0000256" key="13">
    <source>
        <dbReference type="SAM" id="MobiDB-lite"/>
    </source>
</evidence>
<evidence type="ECO:0000256" key="6">
    <source>
        <dbReference type="ARBA" id="ARBA00022670"/>
    </source>
</evidence>
<keyword evidence="7" id="KW-0479">Metal-binding</keyword>
<name>A0ABN3J3Z5_9ACTN</name>
<evidence type="ECO:0000256" key="8">
    <source>
        <dbReference type="ARBA" id="ARBA00022801"/>
    </source>
</evidence>
<evidence type="ECO:0000256" key="14">
    <source>
        <dbReference type="SAM" id="SignalP"/>
    </source>
</evidence>
<dbReference type="SUPFAM" id="SSF55486">
    <property type="entry name" value="Metalloproteases ('zincins'), catalytic domain"/>
    <property type="match status" value="1"/>
</dbReference>
<dbReference type="InterPro" id="IPR014782">
    <property type="entry name" value="Peptidase_M1_dom"/>
</dbReference>
<keyword evidence="10" id="KW-0482">Metalloprotease</keyword>
<evidence type="ECO:0000256" key="5">
    <source>
        <dbReference type="ARBA" id="ARBA00015611"/>
    </source>
</evidence>
<feature type="domain" description="Aminopeptidase N-like N-terminal" evidence="16">
    <location>
        <begin position="79"/>
        <end position="247"/>
    </location>
</feature>
<dbReference type="Pfam" id="PF17900">
    <property type="entry name" value="Peptidase_M1_N"/>
    <property type="match status" value="1"/>
</dbReference>
<evidence type="ECO:0000256" key="11">
    <source>
        <dbReference type="ARBA" id="ARBA00029811"/>
    </source>
</evidence>
<gene>
    <name evidence="17" type="ORF">GCM10010191_36680</name>
</gene>
<evidence type="ECO:0000259" key="15">
    <source>
        <dbReference type="Pfam" id="PF01433"/>
    </source>
</evidence>
<dbReference type="SUPFAM" id="SSF63737">
    <property type="entry name" value="Leukotriene A4 hydrolase N-terminal domain"/>
    <property type="match status" value="1"/>
</dbReference>
<dbReference type="InterPro" id="IPR001930">
    <property type="entry name" value="Peptidase_M1"/>
</dbReference>
<evidence type="ECO:0000313" key="18">
    <source>
        <dbReference type="Proteomes" id="UP001501231"/>
    </source>
</evidence>
<evidence type="ECO:0000256" key="10">
    <source>
        <dbReference type="ARBA" id="ARBA00023049"/>
    </source>
</evidence>
<dbReference type="PRINTS" id="PR00756">
    <property type="entry name" value="ALADIPTASE"/>
</dbReference>
<dbReference type="Gene3D" id="2.60.40.1730">
    <property type="entry name" value="tricorn interacting facor f3 domain"/>
    <property type="match status" value="1"/>
</dbReference>
<evidence type="ECO:0000259" key="16">
    <source>
        <dbReference type="Pfam" id="PF17900"/>
    </source>
</evidence>
<dbReference type="CDD" id="cd09603">
    <property type="entry name" value="M1_APN_like"/>
    <property type="match status" value="1"/>
</dbReference>
<dbReference type="Gene3D" id="1.10.390.10">
    <property type="entry name" value="Neutral Protease Domain 2"/>
    <property type="match status" value="1"/>
</dbReference>
<comment type="similarity">
    <text evidence="3">Belongs to the peptidase M1 family.</text>
</comment>
<accession>A0ABN3J3Z5</accession>
<feature type="signal peptide" evidence="14">
    <location>
        <begin position="1"/>
        <end position="26"/>
    </location>
</feature>
<evidence type="ECO:0000256" key="9">
    <source>
        <dbReference type="ARBA" id="ARBA00022833"/>
    </source>
</evidence>
<keyword evidence="18" id="KW-1185">Reference proteome</keyword>
<dbReference type="EMBL" id="BAAARW010000012">
    <property type="protein sequence ID" value="GAA2421710.1"/>
    <property type="molecule type" value="Genomic_DNA"/>
</dbReference>
<dbReference type="InterPro" id="IPR042097">
    <property type="entry name" value="Aminopeptidase_N-like_N_sf"/>
</dbReference>
<dbReference type="PANTHER" id="PTHR11533:SF297">
    <property type="entry name" value="AMINOPEPTIDASE N"/>
    <property type="match status" value="1"/>
</dbReference>
<feature type="chain" id="PRO_5045274355" description="Aminopeptidase N" evidence="14">
    <location>
        <begin position="27"/>
        <end position="494"/>
    </location>
</feature>
<dbReference type="InterPro" id="IPR050344">
    <property type="entry name" value="Peptidase_M1_aminopeptidases"/>
</dbReference>
<comment type="caution">
    <text evidence="17">The sequence shown here is derived from an EMBL/GenBank/DDBJ whole genome shotgun (WGS) entry which is preliminary data.</text>
</comment>
<feature type="compositionally biased region" description="Low complexity" evidence="13">
    <location>
        <begin position="32"/>
        <end position="42"/>
    </location>
</feature>
<evidence type="ECO:0000256" key="1">
    <source>
        <dbReference type="ARBA" id="ARBA00000098"/>
    </source>
</evidence>
<reference evidence="17 18" key="1">
    <citation type="journal article" date="2019" name="Int. J. Syst. Evol. Microbiol.">
        <title>The Global Catalogue of Microorganisms (GCM) 10K type strain sequencing project: providing services to taxonomists for standard genome sequencing and annotation.</title>
        <authorList>
            <consortium name="The Broad Institute Genomics Platform"/>
            <consortium name="The Broad Institute Genome Sequencing Center for Infectious Disease"/>
            <person name="Wu L."/>
            <person name="Ma J."/>
        </authorList>
    </citation>
    <scope>NUCLEOTIDE SEQUENCE [LARGE SCALE GENOMIC DNA]</scope>
    <source>
        <strain evidence="17 18">JCM 3325</strain>
    </source>
</reference>
<evidence type="ECO:0000256" key="12">
    <source>
        <dbReference type="ARBA" id="ARBA00031533"/>
    </source>
</evidence>
<dbReference type="InterPro" id="IPR027268">
    <property type="entry name" value="Peptidase_M4/M1_CTD_sf"/>
</dbReference>
<evidence type="ECO:0000256" key="2">
    <source>
        <dbReference type="ARBA" id="ARBA00001947"/>
    </source>
</evidence>
<comment type="cofactor">
    <cofactor evidence="2">
        <name>Zn(2+)</name>
        <dbReference type="ChEBI" id="CHEBI:29105"/>
    </cofactor>
</comment>
<dbReference type="RefSeq" id="WP_344590191.1">
    <property type="nucleotide sequence ID" value="NZ_BAAARW010000012.1"/>
</dbReference>
<dbReference type="PANTHER" id="PTHR11533">
    <property type="entry name" value="PROTEASE M1 ZINC METALLOPROTEASE"/>
    <property type="match status" value="1"/>
</dbReference>
<organism evidence="17 18">
    <name type="scientific">Actinomadura vinacea</name>
    <dbReference type="NCBI Taxonomy" id="115336"/>
    <lineage>
        <taxon>Bacteria</taxon>
        <taxon>Bacillati</taxon>
        <taxon>Actinomycetota</taxon>
        <taxon>Actinomycetes</taxon>
        <taxon>Streptosporangiales</taxon>
        <taxon>Thermomonosporaceae</taxon>
        <taxon>Actinomadura</taxon>
    </lineage>
</organism>
<keyword evidence="6" id="KW-0645">Protease</keyword>
<evidence type="ECO:0000256" key="7">
    <source>
        <dbReference type="ARBA" id="ARBA00022723"/>
    </source>
</evidence>
<feature type="region of interest" description="Disordered" evidence="13">
    <location>
        <begin position="32"/>
        <end position="52"/>
    </location>
</feature>
<keyword evidence="9" id="KW-0862">Zinc</keyword>
<dbReference type="Pfam" id="PF01433">
    <property type="entry name" value="Peptidase_M1"/>
    <property type="match status" value="1"/>
</dbReference>
<evidence type="ECO:0000256" key="4">
    <source>
        <dbReference type="ARBA" id="ARBA00012564"/>
    </source>
</evidence>
<protein>
    <recommendedName>
        <fullName evidence="5">Aminopeptidase N</fullName>
        <ecNumber evidence="4">3.4.11.2</ecNumber>
    </recommendedName>
    <alternativeName>
        <fullName evidence="11">Alanine aminopeptidase</fullName>
    </alternativeName>
    <alternativeName>
        <fullName evidence="12">Lysyl aminopeptidase</fullName>
    </alternativeName>
</protein>
<evidence type="ECO:0000256" key="3">
    <source>
        <dbReference type="ARBA" id="ARBA00010136"/>
    </source>
</evidence>
<dbReference type="Proteomes" id="UP001501231">
    <property type="component" value="Unassembled WGS sequence"/>
</dbReference>
<comment type="catalytic activity">
    <reaction evidence="1">
        <text>Release of an N-terminal amino acid, Xaa-|-Yaa- from a peptide, amide or arylamide. Xaa is preferably Ala, but may be most amino acids including Pro (slow action). When a terminal hydrophobic residue is followed by a prolyl residue, the two may be released as an intact Xaa-Pro dipeptide.</text>
        <dbReference type="EC" id="3.4.11.2"/>
    </reaction>
</comment>
<sequence length="494" mass="54087">MVNTHKARTAASLLLVPALAASALTAASATPATARPADVPDGPGAGPGAPARDARFVAGAEGIGDAYFPSAGNGGYNATHYHVRLRYRPSGRISATTTIRALATQDLCSFNLDFVGNQVRNVTVDGMPASWRRAGQELTVTPKAGIRKGAPFTVAVAYDGAPDGRGSGWMRTPDGAITLSQPQGSATWFPLNDHPSDKALHAYTITVPKGLTVVANGEPVRAPAAKAGNARTTTFRWRSKRQMAGYLAMIAIGRFKTRDGRSPGGIRTFTAVDPTVKQDIAWFQRTTGQVTDWGVRMFGRYPFDSTGGIVDNVPVLYALETQNRPVYPQRADTRLIVHEIAHQWFGDAVSLRRWQDIWLNEGFATYAEWLWTEQHGGPTAAQEFTKAYALPANDPQWRQRPGAPGRKGMFKYFPTYIRGAMTVHALRVAVGDRAFFEILRTWAPTRRDGHATTADFIRHAERVAERRLRPVFHEWLYRPGKPVQPKSMARTGPN</sequence>
<proteinExistence type="inferred from homology"/>
<feature type="domain" description="Peptidase M1 membrane alanine aminopeptidase" evidence="15">
    <location>
        <begin position="320"/>
        <end position="475"/>
    </location>
</feature>
<keyword evidence="14" id="KW-0732">Signal</keyword>
<dbReference type="EC" id="3.4.11.2" evidence="4"/>
<evidence type="ECO:0000313" key="17">
    <source>
        <dbReference type="EMBL" id="GAA2421710.1"/>
    </source>
</evidence>